<comment type="catalytic activity">
    <reaction evidence="3 4">
        <text>N-[(R)-4-phosphopantothenoyl]-L-cysteine + H(+) = (R)-4'-phosphopantetheine + CO2</text>
        <dbReference type="Rhea" id="RHEA:16793"/>
        <dbReference type="ChEBI" id="CHEBI:15378"/>
        <dbReference type="ChEBI" id="CHEBI:16526"/>
        <dbReference type="ChEBI" id="CHEBI:59458"/>
        <dbReference type="ChEBI" id="CHEBI:61723"/>
        <dbReference type="EC" id="4.1.1.36"/>
    </reaction>
</comment>
<dbReference type="InterPro" id="IPR007085">
    <property type="entry name" value="DNA/pantothenate-metab_flavo_C"/>
</dbReference>
<evidence type="ECO:0000313" key="8">
    <source>
        <dbReference type="Proteomes" id="UP000242972"/>
    </source>
</evidence>
<evidence type="ECO:0000256" key="2">
    <source>
        <dbReference type="ARBA" id="ARBA00023239"/>
    </source>
</evidence>
<name>A0A2T2XJV2_9FIRM</name>
<feature type="binding site" evidence="3">
    <location>
        <position position="285"/>
    </location>
    <ligand>
        <name>CTP</name>
        <dbReference type="ChEBI" id="CHEBI:37563"/>
    </ligand>
</feature>
<comment type="pathway">
    <text evidence="3 4">Cofactor biosynthesis; coenzyme A biosynthesis; CoA from (R)-pantothenate: step 3/5.</text>
</comment>
<evidence type="ECO:0000259" key="6">
    <source>
        <dbReference type="Pfam" id="PF04127"/>
    </source>
</evidence>
<dbReference type="GO" id="GO:0010181">
    <property type="term" value="F:FMN binding"/>
    <property type="evidence" value="ECO:0007669"/>
    <property type="project" value="UniProtKB-UniRule"/>
</dbReference>
<dbReference type="InterPro" id="IPR003382">
    <property type="entry name" value="Flavoprotein"/>
</dbReference>
<feature type="binding site" evidence="3">
    <location>
        <begin position="301"/>
        <end position="304"/>
    </location>
    <ligand>
        <name>CTP</name>
        <dbReference type="ChEBI" id="CHEBI:37563"/>
    </ligand>
</feature>
<comment type="pathway">
    <text evidence="3 4">Cofactor biosynthesis; coenzyme A biosynthesis; CoA from (R)-pantothenate: step 2/5.</text>
</comment>
<dbReference type="NCBIfam" id="TIGR00521">
    <property type="entry name" value="coaBC_dfp"/>
    <property type="match status" value="1"/>
</dbReference>
<comment type="catalytic activity">
    <reaction evidence="3 4">
        <text>(R)-4'-phosphopantothenate + L-cysteine + CTP = N-[(R)-4-phosphopantothenoyl]-L-cysteine + CMP + diphosphate + H(+)</text>
        <dbReference type="Rhea" id="RHEA:19397"/>
        <dbReference type="ChEBI" id="CHEBI:10986"/>
        <dbReference type="ChEBI" id="CHEBI:15378"/>
        <dbReference type="ChEBI" id="CHEBI:33019"/>
        <dbReference type="ChEBI" id="CHEBI:35235"/>
        <dbReference type="ChEBI" id="CHEBI:37563"/>
        <dbReference type="ChEBI" id="CHEBI:59458"/>
        <dbReference type="ChEBI" id="CHEBI:60377"/>
        <dbReference type="EC" id="6.3.2.5"/>
    </reaction>
</comment>
<comment type="cofactor">
    <cofactor evidence="3">
        <name>Mg(2+)</name>
        <dbReference type="ChEBI" id="CHEBI:18420"/>
    </cofactor>
</comment>
<feature type="region of interest" description="Phosphopantothenate--cysteine ligase" evidence="3">
    <location>
        <begin position="184"/>
        <end position="399"/>
    </location>
</feature>
<evidence type="ECO:0000259" key="5">
    <source>
        <dbReference type="Pfam" id="PF02441"/>
    </source>
</evidence>
<comment type="function">
    <text evidence="4">Catalyzes two steps in the biosynthesis of coenzyme A. In the first step cysteine is conjugated to 4'-phosphopantothenate to form 4-phosphopantothenoylcysteine, in the latter compound is decarboxylated to form 4'-phosphopantotheine.</text>
</comment>
<comment type="caution">
    <text evidence="3">Lacks conserved residue(s) required for the propagation of feature annotation.</text>
</comment>
<dbReference type="InterPro" id="IPR005252">
    <property type="entry name" value="CoaBC"/>
</dbReference>
<dbReference type="GO" id="GO:0071513">
    <property type="term" value="C:phosphopantothenoylcysteine decarboxylase complex"/>
    <property type="evidence" value="ECO:0007669"/>
    <property type="project" value="TreeGrafter"/>
</dbReference>
<evidence type="ECO:0000256" key="4">
    <source>
        <dbReference type="RuleBase" id="RU364078"/>
    </source>
</evidence>
<dbReference type="AlphaFoldDB" id="A0A2T2XJV2"/>
<keyword evidence="3" id="KW-0511">Multifunctional enzyme</keyword>
<dbReference type="SUPFAM" id="SSF102645">
    <property type="entry name" value="CoaB-like"/>
    <property type="match status" value="1"/>
</dbReference>
<dbReference type="Gene3D" id="3.40.50.1950">
    <property type="entry name" value="Flavin prenyltransferase-like"/>
    <property type="match status" value="1"/>
</dbReference>
<organism evidence="7 8">
    <name type="scientific">Sulfobacillus benefaciens</name>
    <dbReference type="NCBI Taxonomy" id="453960"/>
    <lineage>
        <taxon>Bacteria</taxon>
        <taxon>Bacillati</taxon>
        <taxon>Bacillota</taxon>
        <taxon>Clostridia</taxon>
        <taxon>Eubacteriales</taxon>
        <taxon>Clostridiales Family XVII. Incertae Sedis</taxon>
        <taxon>Sulfobacillus</taxon>
    </lineage>
</organism>
<dbReference type="Pfam" id="PF04127">
    <property type="entry name" value="DFP"/>
    <property type="match status" value="1"/>
</dbReference>
<reference evidence="7 8" key="1">
    <citation type="journal article" date="2014" name="BMC Genomics">
        <title>Comparison of environmental and isolate Sulfobacillus genomes reveals diverse carbon, sulfur, nitrogen, and hydrogen metabolisms.</title>
        <authorList>
            <person name="Justice N.B."/>
            <person name="Norman A."/>
            <person name="Brown C.T."/>
            <person name="Singh A."/>
            <person name="Thomas B.C."/>
            <person name="Banfield J.F."/>
        </authorList>
    </citation>
    <scope>NUCLEOTIDE SEQUENCE [LARGE SCALE GENOMIC DNA]</scope>
    <source>
        <strain evidence="7">AMDSBA4</strain>
    </source>
</reference>
<dbReference type="EC" id="6.3.2.5" evidence="3"/>
<evidence type="ECO:0000256" key="3">
    <source>
        <dbReference type="HAMAP-Rule" id="MF_02225"/>
    </source>
</evidence>
<evidence type="ECO:0000256" key="1">
    <source>
        <dbReference type="ARBA" id="ARBA00022793"/>
    </source>
</evidence>
<feature type="binding site" evidence="3">
    <location>
        <position position="338"/>
    </location>
    <ligand>
        <name>CTP</name>
        <dbReference type="ChEBI" id="CHEBI:37563"/>
    </ligand>
</feature>
<comment type="function">
    <text evidence="3">Catalyzes two sequential steps in the biosynthesis of coenzyme A. In the first step cysteine is conjugated to 4'-phosphopantothenate to form 4-phosphopantothenoylcysteine. In the second step the latter compound is decarboxylated to form 4'-phosphopantotheine.</text>
</comment>
<dbReference type="UniPathway" id="UPA00241">
    <property type="reaction ID" value="UER00353"/>
</dbReference>
<feature type="region of interest" description="Phosphopantothenoylcysteine decarboxylase" evidence="3">
    <location>
        <begin position="1"/>
        <end position="183"/>
    </location>
</feature>
<dbReference type="GO" id="GO:0004632">
    <property type="term" value="F:phosphopantothenate--cysteine ligase activity"/>
    <property type="evidence" value="ECO:0007669"/>
    <property type="project" value="UniProtKB-UniRule"/>
</dbReference>
<dbReference type="EC" id="4.1.1.36" evidence="3"/>
<dbReference type="Pfam" id="PF02441">
    <property type="entry name" value="Flavoprotein"/>
    <property type="match status" value="1"/>
</dbReference>
<keyword evidence="3 4" id="KW-0436">Ligase</keyword>
<dbReference type="EMBL" id="PXYW01000007">
    <property type="protein sequence ID" value="PSR34698.1"/>
    <property type="molecule type" value="Genomic_DNA"/>
</dbReference>
<sequence length="399" mass="42797">MRIIVGVSGGIAAYKSAIVVSSMVQRGHQVQILMTEGATRFIQPLTFEALSGRPVGVSVTDQPAGPISHVKLGKWADVLAVVPATVGIMSRLALGEPTDLLSLTYMSYRGPVVIAPAMEPKMWLHPRTQEHVAKLAADEAQIVGPVEGHVASGDEGMGRLADPEFLVRAIEHAPIPKALSGIHVLVTGGATWEHFDPVRAITNPSTGRMGFEMAQEAAFLGARVTYIHGPRGADFGTLHPSVTSIPIVSAKEMRDAVWNIAESASIVVAAAAVSDFRPISPAKQKLHKSEITAHWDVTANPDILAELGQEYGGRKFLVGFAAETDNVVASAQSKLAAKHLDAIVANPVGANLGFGHWEHRAQVIDRFGGNATINEESKEISARKIWERLVDLFYREPYV</sequence>
<gene>
    <name evidence="3 7" type="primary">coaBC</name>
    <name evidence="7" type="ORF">C7B46_04480</name>
</gene>
<keyword evidence="2 3" id="KW-0456">Lyase</keyword>
<keyword evidence="3 4" id="KW-0288">FMN</keyword>
<keyword evidence="3 4" id="KW-0285">Flavoprotein</keyword>
<dbReference type="InterPro" id="IPR035929">
    <property type="entry name" value="CoaB-like_sf"/>
</dbReference>
<feature type="domain" description="DNA/pantothenate metabolism flavoprotein C-terminal" evidence="6">
    <location>
        <begin position="179"/>
        <end position="391"/>
    </location>
</feature>
<dbReference type="GO" id="GO:0015937">
    <property type="term" value="P:coenzyme A biosynthetic process"/>
    <property type="evidence" value="ECO:0007669"/>
    <property type="project" value="UniProtKB-UniRule"/>
</dbReference>
<feature type="domain" description="Flavoprotein" evidence="5">
    <location>
        <begin position="1"/>
        <end position="146"/>
    </location>
</feature>
<dbReference type="SUPFAM" id="SSF52507">
    <property type="entry name" value="Homo-oligomeric flavin-containing Cys decarboxylases, HFCD"/>
    <property type="match status" value="1"/>
</dbReference>
<dbReference type="PANTHER" id="PTHR14359:SF6">
    <property type="entry name" value="PHOSPHOPANTOTHENOYLCYSTEINE DECARBOXYLASE"/>
    <property type="match status" value="1"/>
</dbReference>
<dbReference type="GO" id="GO:0015941">
    <property type="term" value="P:pantothenate catabolic process"/>
    <property type="evidence" value="ECO:0007669"/>
    <property type="project" value="InterPro"/>
</dbReference>
<comment type="similarity">
    <text evidence="3 4">In the C-terminal section; belongs to the PPC synthetase family.</text>
</comment>
<dbReference type="GO" id="GO:0046872">
    <property type="term" value="F:metal ion binding"/>
    <property type="evidence" value="ECO:0007669"/>
    <property type="project" value="UniProtKB-KW"/>
</dbReference>
<dbReference type="Proteomes" id="UP000242972">
    <property type="component" value="Unassembled WGS sequence"/>
</dbReference>
<feature type="binding site" evidence="3">
    <location>
        <position position="320"/>
    </location>
    <ligand>
        <name>CTP</name>
        <dbReference type="ChEBI" id="CHEBI:37563"/>
    </ligand>
</feature>
<feature type="binding site" evidence="3">
    <location>
        <position position="275"/>
    </location>
    <ligand>
        <name>CTP</name>
        <dbReference type="ChEBI" id="CHEBI:37563"/>
    </ligand>
</feature>
<keyword evidence="3" id="KW-0460">Magnesium</keyword>
<dbReference type="GO" id="GO:0004633">
    <property type="term" value="F:phosphopantothenoylcysteine decarboxylase activity"/>
    <property type="evidence" value="ECO:0007669"/>
    <property type="project" value="UniProtKB-UniRule"/>
</dbReference>
<keyword evidence="3" id="KW-0479">Metal-binding</keyword>
<feature type="binding site" evidence="3">
    <location>
        <position position="334"/>
    </location>
    <ligand>
        <name>CTP</name>
        <dbReference type="ChEBI" id="CHEBI:37563"/>
    </ligand>
</feature>
<evidence type="ECO:0000313" key="7">
    <source>
        <dbReference type="EMBL" id="PSR34698.1"/>
    </source>
</evidence>
<dbReference type="InterPro" id="IPR036551">
    <property type="entry name" value="Flavin_trans-like"/>
</dbReference>
<dbReference type="Gene3D" id="3.40.50.10300">
    <property type="entry name" value="CoaB-like"/>
    <property type="match status" value="1"/>
</dbReference>
<protein>
    <recommendedName>
        <fullName evidence="3">Coenzyme A biosynthesis bifunctional protein CoaBC</fullName>
    </recommendedName>
    <alternativeName>
        <fullName evidence="3">DNA/pantothenate metabolism flavoprotein</fullName>
    </alternativeName>
    <alternativeName>
        <fullName evidence="3">Phosphopantothenoylcysteine synthetase/decarboxylase</fullName>
        <shortName evidence="3">PPCS-PPCDC</shortName>
    </alternativeName>
    <domain>
        <recommendedName>
            <fullName evidence="3">Phosphopantothenoylcysteine decarboxylase</fullName>
            <shortName evidence="3">PPC decarboxylase</shortName>
            <shortName evidence="3">PPC-DC</shortName>
            <ecNumber evidence="3">4.1.1.36</ecNumber>
        </recommendedName>
        <alternativeName>
            <fullName evidence="3">CoaC</fullName>
        </alternativeName>
    </domain>
    <domain>
        <recommendedName>
            <fullName evidence="3">Phosphopantothenate--cysteine ligase</fullName>
            <ecNumber evidence="3">6.3.2.5</ecNumber>
        </recommendedName>
        <alternativeName>
            <fullName evidence="3">CoaB</fullName>
        </alternativeName>
        <alternativeName>
            <fullName evidence="3">Phosphopantothenoylcysteine synthetase</fullName>
            <shortName evidence="3">PPC synthetase</shortName>
            <shortName evidence="3">PPC-S</shortName>
        </alternativeName>
    </domain>
</protein>
<comment type="cofactor">
    <cofactor evidence="3">
        <name>FMN</name>
        <dbReference type="ChEBI" id="CHEBI:58210"/>
    </cofactor>
    <text evidence="3">Binds 1 FMN per subunit.</text>
</comment>
<proteinExistence type="inferred from homology"/>
<accession>A0A2T2XJV2</accession>
<keyword evidence="1 3" id="KW-0210">Decarboxylase</keyword>
<comment type="caution">
    <text evidence="7">The sequence shown here is derived from an EMBL/GenBank/DDBJ whole genome shotgun (WGS) entry which is preliminary data.</text>
</comment>
<dbReference type="HAMAP" id="MF_02225">
    <property type="entry name" value="CoaBC"/>
    <property type="match status" value="1"/>
</dbReference>
<comment type="similarity">
    <text evidence="3 4">In the N-terminal section; belongs to the HFCD (homo-oligomeric flavin containing Cys decarboxylase) superfamily.</text>
</comment>
<dbReference type="PANTHER" id="PTHR14359">
    <property type="entry name" value="HOMO-OLIGOMERIC FLAVIN CONTAINING CYS DECARBOXYLASE FAMILY"/>
    <property type="match status" value="1"/>
</dbReference>